<dbReference type="InterPro" id="IPR036390">
    <property type="entry name" value="WH_DNA-bd_sf"/>
</dbReference>
<dbReference type="EMBL" id="QLMC01000011">
    <property type="protein sequence ID" value="RAJ90861.1"/>
    <property type="molecule type" value="Genomic_DNA"/>
</dbReference>
<keyword evidence="5" id="KW-1185">Reference proteome</keyword>
<dbReference type="Pfam" id="PF01051">
    <property type="entry name" value="Rep3_N"/>
    <property type="match status" value="1"/>
</dbReference>
<dbReference type="GO" id="GO:0006270">
    <property type="term" value="P:DNA replication initiation"/>
    <property type="evidence" value="ECO:0007669"/>
    <property type="project" value="InterPro"/>
</dbReference>
<reference evidence="4 5" key="1">
    <citation type="submission" date="2018-06" db="EMBL/GenBank/DDBJ databases">
        <title>Genomic Encyclopedia of Archaeal and Bacterial Type Strains, Phase II (KMG-II): from individual species to whole genera.</title>
        <authorList>
            <person name="Goeker M."/>
        </authorList>
    </citation>
    <scope>NUCLEOTIDE SEQUENCE [LARGE SCALE GENOMIC DNA]</scope>
    <source>
        <strain evidence="4 5">DSM 21851</strain>
    </source>
</reference>
<dbReference type="SUPFAM" id="SSF46785">
    <property type="entry name" value="Winged helix' DNA-binding domain"/>
    <property type="match status" value="2"/>
</dbReference>
<dbReference type="Proteomes" id="UP000248790">
    <property type="component" value="Unassembled WGS sequence"/>
</dbReference>
<protein>
    <submittedName>
        <fullName evidence="4">Replication initiator protein</fullName>
    </submittedName>
</protein>
<dbReference type="GO" id="GO:0003887">
    <property type="term" value="F:DNA-directed DNA polymerase activity"/>
    <property type="evidence" value="ECO:0007669"/>
    <property type="project" value="InterPro"/>
</dbReference>
<gene>
    <name evidence="4" type="ORF">LX87_05405</name>
</gene>
<evidence type="ECO:0000259" key="3">
    <source>
        <dbReference type="Pfam" id="PF01051"/>
    </source>
</evidence>
<dbReference type="InterPro" id="IPR036388">
    <property type="entry name" value="WH-like_DNA-bd_sf"/>
</dbReference>
<dbReference type="OrthoDB" id="9765378at2"/>
<evidence type="ECO:0000313" key="4">
    <source>
        <dbReference type="EMBL" id="RAJ90861.1"/>
    </source>
</evidence>
<comment type="similarity">
    <text evidence="1">Belongs to the initiator RepB protein family.</text>
</comment>
<dbReference type="Gene3D" id="1.10.10.10">
    <property type="entry name" value="Winged helix-like DNA-binding domain superfamily/Winged helix DNA-binding domain"/>
    <property type="match status" value="2"/>
</dbReference>
<feature type="coiled-coil region" evidence="2">
    <location>
        <begin position="363"/>
        <end position="394"/>
    </location>
</feature>
<proteinExistence type="inferred from homology"/>
<organism evidence="4 5">
    <name type="scientific">Larkinella arboricola</name>
    <dbReference type="NCBI Taxonomy" id="643671"/>
    <lineage>
        <taxon>Bacteria</taxon>
        <taxon>Pseudomonadati</taxon>
        <taxon>Bacteroidota</taxon>
        <taxon>Cytophagia</taxon>
        <taxon>Cytophagales</taxon>
        <taxon>Spirosomataceae</taxon>
        <taxon>Larkinella</taxon>
    </lineage>
</organism>
<dbReference type="InterPro" id="IPR000525">
    <property type="entry name" value="Initiator_Rep_WH1"/>
</dbReference>
<evidence type="ECO:0000256" key="1">
    <source>
        <dbReference type="ARBA" id="ARBA00038283"/>
    </source>
</evidence>
<name>A0A327WL39_LARAB</name>
<feature type="domain" description="Initiator Rep protein WH1" evidence="3">
    <location>
        <begin position="29"/>
        <end position="172"/>
    </location>
</feature>
<dbReference type="AlphaFoldDB" id="A0A327WL39"/>
<keyword evidence="2" id="KW-0175">Coiled coil</keyword>
<comment type="caution">
    <text evidence="4">The sequence shown here is derived from an EMBL/GenBank/DDBJ whole genome shotgun (WGS) entry which is preliminary data.</text>
</comment>
<dbReference type="Pfam" id="PF21205">
    <property type="entry name" value="Rep3_C"/>
    <property type="match status" value="1"/>
</dbReference>
<sequence>MLMREVKVRKRSDTGEQSIVRMKAGRSGIVEATYRMDVTEFRVFFTMLTMISPDDVTFCEYEIRVADIMRLFDLSRDGRSYEIIKEAAERLVNKTLVLYHTKEDGRRYRTVIPFLTSTSTQIDDARGESIRVTFHPELKPFLLQLRSEYLEFDVKNLARVQSQYSIRLYMMLRHMMNLKRFTVRYTVERLREIFEIGEKEYPLYGNFKQKILLRACNDLNETTNIRIDQLEEERSNRKIAAIVFHVSEQKRPIQTTRKNAKNKLDEPVEPDVAVIRRKAPVVAISSDSSLEPVVDELFSSVQPYVSRQVLQEWLTLYPEEQVRIAIRHTLKQISQGIVIKNVGGYLQKMVTTSLPLSFEAPPAKTADEKKQKELEKARKAQQQQEERLAEQTRAQFQRAVQMLREHPEWVQRVEEHLQTGLFGHFYRKERDLAENLQNPALVGPFFQIMTTLMPTIFEQLDLHQ</sequence>
<evidence type="ECO:0000256" key="2">
    <source>
        <dbReference type="SAM" id="Coils"/>
    </source>
</evidence>
<evidence type="ECO:0000313" key="5">
    <source>
        <dbReference type="Proteomes" id="UP000248790"/>
    </source>
</evidence>
<accession>A0A327WL39</accession>